<sequence length="78" mass="9175">MFYRTSGGYCNVPSEFQANLSQLLTRKSEYTNQSWLKQYAMLPNPNRKEISEDSQSIFYKYGQLLHPNVFEKAVYLVL</sequence>
<proteinExistence type="predicted"/>
<dbReference type="Proteomes" id="UP000195120">
    <property type="component" value="Unassembled WGS sequence"/>
</dbReference>
<gene>
    <name evidence="1" type="ORF">BK741_02660</name>
</gene>
<dbReference type="EMBL" id="MOOP01000021">
    <property type="protein sequence ID" value="OUB53546.1"/>
    <property type="molecule type" value="Genomic_DNA"/>
</dbReference>
<evidence type="ECO:0000313" key="2">
    <source>
        <dbReference type="Proteomes" id="UP000195120"/>
    </source>
</evidence>
<name>A0A9X6LRR6_BACTU</name>
<organism evidence="1 2">
    <name type="scientific">Bacillus thuringiensis serovar iberica</name>
    <dbReference type="NCBI Taxonomy" id="180866"/>
    <lineage>
        <taxon>Bacteria</taxon>
        <taxon>Bacillati</taxon>
        <taxon>Bacillota</taxon>
        <taxon>Bacilli</taxon>
        <taxon>Bacillales</taxon>
        <taxon>Bacillaceae</taxon>
        <taxon>Bacillus</taxon>
        <taxon>Bacillus cereus group</taxon>
    </lineage>
</organism>
<reference evidence="1 2" key="1">
    <citation type="submission" date="2016-10" db="EMBL/GenBank/DDBJ databases">
        <title>Comparative genomics of Bacillus thuringiensis reveals a path to pathogens against multiple invertebrate hosts.</title>
        <authorList>
            <person name="Zheng J."/>
            <person name="Gao Q."/>
            <person name="Liu H."/>
            <person name="Peng D."/>
            <person name="Ruan L."/>
            <person name="Sun M."/>
        </authorList>
    </citation>
    <scope>NUCLEOTIDE SEQUENCE [LARGE SCALE GENOMIC DNA]</scope>
    <source>
        <strain evidence="1">BGSC 4BW1</strain>
    </source>
</reference>
<comment type="caution">
    <text evidence="1">The sequence shown here is derived from an EMBL/GenBank/DDBJ whole genome shotgun (WGS) entry which is preliminary data.</text>
</comment>
<dbReference type="AlphaFoldDB" id="A0A9X6LRR6"/>
<protein>
    <submittedName>
        <fullName evidence="1">Uncharacterized protein</fullName>
    </submittedName>
</protein>
<dbReference type="RefSeq" id="WP_254914008.1">
    <property type="nucleotide sequence ID" value="NZ_MOOP01000021.1"/>
</dbReference>
<evidence type="ECO:0000313" key="1">
    <source>
        <dbReference type="EMBL" id="OUB53546.1"/>
    </source>
</evidence>
<accession>A0A9X6LRR6</accession>